<organism evidence="8 9">
    <name type="scientific">Lineolata rhizophorae</name>
    <dbReference type="NCBI Taxonomy" id="578093"/>
    <lineage>
        <taxon>Eukaryota</taxon>
        <taxon>Fungi</taxon>
        <taxon>Dikarya</taxon>
        <taxon>Ascomycota</taxon>
        <taxon>Pezizomycotina</taxon>
        <taxon>Dothideomycetes</taxon>
        <taxon>Dothideomycetes incertae sedis</taxon>
        <taxon>Lineolatales</taxon>
        <taxon>Lineolataceae</taxon>
        <taxon>Lineolata</taxon>
    </lineage>
</organism>
<evidence type="ECO:0000256" key="3">
    <source>
        <dbReference type="ARBA" id="ARBA00022824"/>
    </source>
</evidence>
<comment type="subcellular location">
    <subcellularLocation>
        <location evidence="1">Endoplasmic reticulum membrane</location>
        <topology evidence="1">Single-pass membrane protein</topology>
    </subcellularLocation>
</comment>
<dbReference type="InterPro" id="IPR051100">
    <property type="entry name" value="DnaJ_subfamily_B/C"/>
</dbReference>
<dbReference type="PRINTS" id="PR00625">
    <property type="entry name" value="JDOMAIN"/>
</dbReference>
<dbReference type="FunFam" id="1.10.287.110:FF:000069">
    <property type="entry name" value="ER associated DnaJ chaperone"/>
    <property type="match status" value="1"/>
</dbReference>
<evidence type="ECO:0000259" key="7">
    <source>
        <dbReference type="PROSITE" id="PS50076"/>
    </source>
</evidence>
<keyword evidence="9" id="KW-1185">Reference proteome</keyword>
<dbReference type="EMBL" id="MU001671">
    <property type="protein sequence ID" value="KAF2461602.1"/>
    <property type="molecule type" value="Genomic_DNA"/>
</dbReference>
<dbReference type="OrthoDB" id="1507364at2759"/>
<feature type="domain" description="J" evidence="7">
    <location>
        <begin position="48"/>
        <end position="115"/>
    </location>
</feature>
<gene>
    <name evidence="8" type="ORF">BDY21DRAFT_368782</name>
</gene>
<dbReference type="AlphaFoldDB" id="A0A6A6PCS9"/>
<keyword evidence="3" id="KW-0256">Endoplasmic reticulum</keyword>
<dbReference type="InterPro" id="IPR001623">
    <property type="entry name" value="DnaJ_domain"/>
</dbReference>
<dbReference type="PANTHER" id="PTHR43908">
    <property type="entry name" value="AT29763P-RELATED"/>
    <property type="match status" value="1"/>
</dbReference>
<dbReference type="Pfam" id="PF09320">
    <property type="entry name" value="DUF1977"/>
    <property type="match status" value="1"/>
</dbReference>
<evidence type="ECO:0000256" key="4">
    <source>
        <dbReference type="ARBA" id="ARBA00022989"/>
    </source>
</evidence>
<accession>A0A6A6PCS9</accession>
<name>A0A6A6PCS9_9PEZI</name>
<dbReference type="SUPFAM" id="SSF46565">
    <property type="entry name" value="Chaperone J-domain"/>
    <property type="match status" value="1"/>
</dbReference>
<dbReference type="InterPro" id="IPR015399">
    <property type="entry name" value="DUF1977_DnaJ-like"/>
</dbReference>
<dbReference type="InterPro" id="IPR018253">
    <property type="entry name" value="DnaJ_domain_CS"/>
</dbReference>
<sequence>MSASASGADTNGSASARHRAHHDGREGRAYTAEQKSAVIRVRRCSPTAFYDILGLEEVRTTVTDTEIKKAYRKLSLLTHPDKNGYDGADEAFKMVSRAFQILSDPDKKAKFDRFGGDPDNRFSSASAGAGASPFSGFARSPGGPSARAGGPGATFFEEEISPEEMFRQFFGGGMGGFGGPFGEQFLRSHQHQYQHRYRYQQQSQQHQYQRRYHYQQQSMQHQYHQQPQIQDLYFKFFPPLMKTEGGGMFDTGPGFVFNIGGGPGIRVHQFGGMNPRRRPHPHAQAAAGQAAADSGLSSFISLLPLLLLFIIPILSSIFSGGSSTGLSGGPSYRFDSAVPPHTMQRMTPRLKIPYWVDPAETEDLSPRRWREVDKQAEVKYMGQLNVECGLETRRQEQLVSEAQGWFFQDQDKMRAARSMEKKSCKRRDDLLGKL</sequence>
<dbReference type="Gene3D" id="1.10.287.110">
    <property type="entry name" value="DnaJ domain"/>
    <property type="match status" value="1"/>
</dbReference>
<dbReference type="PANTHER" id="PTHR43908:SF3">
    <property type="entry name" value="AT29763P-RELATED"/>
    <property type="match status" value="1"/>
</dbReference>
<keyword evidence="5" id="KW-0472">Membrane</keyword>
<dbReference type="SMART" id="SM00271">
    <property type="entry name" value="DnaJ"/>
    <property type="match status" value="1"/>
</dbReference>
<evidence type="ECO:0000256" key="1">
    <source>
        <dbReference type="ARBA" id="ARBA00004389"/>
    </source>
</evidence>
<dbReference type="InterPro" id="IPR036869">
    <property type="entry name" value="J_dom_sf"/>
</dbReference>
<reference evidence="8" key="1">
    <citation type="journal article" date="2020" name="Stud. Mycol.">
        <title>101 Dothideomycetes genomes: a test case for predicting lifestyles and emergence of pathogens.</title>
        <authorList>
            <person name="Haridas S."/>
            <person name="Albert R."/>
            <person name="Binder M."/>
            <person name="Bloem J."/>
            <person name="Labutti K."/>
            <person name="Salamov A."/>
            <person name="Andreopoulos B."/>
            <person name="Baker S."/>
            <person name="Barry K."/>
            <person name="Bills G."/>
            <person name="Bluhm B."/>
            <person name="Cannon C."/>
            <person name="Castanera R."/>
            <person name="Culley D."/>
            <person name="Daum C."/>
            <person name="Ezra D."/>
            <person name="Gonzalez J."/>
            <person name="Henrissat B."/>
            <person name="Kuo A."/>
            <person name="Liang C."/>
            <person name="Lipzen A."/>
            <person name="Lutzoni F."/>
            <person name="Magnuson J."/>
            <person name="Mondo S."/>
            <person name="Nolan M."/>
            <person name="Ohm R."/>
            <person name="Pangilinan J."/>
            <person name="Park H.-J."/>
            <person name="Ramirez L."/>
            <person name="Alfaro M."/>
            <person name="Sun H."/>
            <person name="Tritt A."/>
            <person name="Yoshinaga Y."/>
            <person name="Zwiers L.-H."/>
            <person name="Turgeon B."/>
            <person name="Goodwin S."/>
            <person name="Spatafora J."/>
            <person name="Crous P."/>
            <person name="Grigoriev I."/>
        </authorList>
    </citation>
    <scope>NUCLEOTIDE SEQUENCE</scope>
    <source>
        <strain evidence="8">ATCC 16933</strain>
    </source>
</reference>
<keyword evidence="4" id="KW-1133">Transmembrane helix</keyword>
<proteinExistence type="predicted"/>
<feature type="region of interest" description="Disordered" evidence="6">
    <location>
        <begin position="1"/>
        <end position="31"/>
    </location>
</feature>
<dbReference type="GO" id="GO:0030544">
    <property type="term" value="F:Hsp70 protein binding"/>
    <property type="evidence" value="ECO:0007669"/>
    <property type="project" value="TreeGrafter"/>
</dbReference>
<dbReference type="CDD" id="cd06257">
    <property type="entry name" value="DnaJ"/>
    <property type="match status" value="1"/>
</dbReference>
<evidence type="ECO:0000313" key="8">
    <source>
        <dbReference type="EMBL" id="KAF2461602.1"/>
    </source>
</evidence>
<feature type="compositionally biased region" description="Polar residues" evidence="6">
    <location>
        <begin position="1"/>
        <end position="14"/>
    </location>
</feature>
<evidence type="ECO:0000313" key="9">
    <source>
        <dbReference type="Proteomes" id="UP000799766"/>
    </source>
</evidence>
<dbReference type="Pfam" id="PF00226">
    <property type="entry name" value="DnaJ"/>
    <property type="match status" value="1"/>
</dbReference>
<dbReference type="GO" id="GO:0071218">
    <property type="term" value="P:cellular response to misfolded protein"/>
    <property type="evidence" value="ECO:0007669"/>
    <property type="project" value="TreeGrafter"/>
</dbReference>
<protein>
    <recommendedName>
        <fullName evidence="7">J domain-containing protein</fullName>
    </recommendedName>
</protein>
<dbReference type="GO" id="GO:0005789">
    <property type="term" value="C:endoplasmic reticulum membrane"/>
    <property type="evidence" value="ECO:0007669"/>
    <property type="project" value="UniProtKB-SubCell"/>
</dbReference>
<evidence type="ECO:0000256" key="2">
    <source>
        <dbReference type="ARBA" id="ARBA00022692"/>
    </source>
</evidence>
<keyword evidence="2" id="KW-0812">Transmembrane</keyword>
<dbReference type="Proteomes" id="UP000799766">
    <property type="component" value="Unassembled WGS sequence"/>
</dbReference>
<evidence type="ECO:0000256" key="6">
    <source>
        <dbReference type="SAM" id="MobiDB-lite"/>
    </source>
</evidence>
<dbReference type="PROSITE" id="PS00636">
    <property type="entry name" value="DNAJ_1"/>
    <property type="match status" value="1"/>
</dbReference>
<evidence type="ECO:0000256" key="5">
    <source>
        <dbReference type="ARBA" id="ARBA00023136"/>
    </source>
</evidence>
<dbReference type="PROSITE" id="PS50076">
    <property type="entry name" value="DNAJ_2"/>
    <property type="match status" value="1"/>
</dbReference>